<accession>A0A7W7VCV1</accession>
<dbReference type="InterPro" id="IPR005135">
    <property type="entry name" value="Endo/exonuclease/phosphatase"/>
</dbReference>
<name>A0A7W7VCV1_9PSEU</name>
<dbReference type="InterPro" id="IPR036691">
    <property type="entry name" value="Endo/exonu/phosph_ase_sf"/>
</dbReference>
<feature type="chain" id="PRO_5039236096" evidence="1">
    <location>
        <begin position="20"/>
        <end position="262"/>
    </location>
</feature>
<proteinExistence type="predicted"/>
<dbReference type="Proteomes" id="UP000520767">
    <property type="component" value="Unassembled WGS sequence"/>
</dbReference>
<dbReference type="RefSeq" id="WP_184809726.1">
    <property type="nucleotide sequence ID" value="NZ_JACHJQ010000002.1"/>
</dbReference>
<reference evidence="3 4" key="1">
    <citation type="submission" date="2020-08" db="EMBL/GenBank/DDBJ databases">
        <title>Genomic Encyclopedia of Type Strains, Phase III (KMG-III): the genomes of soil and plant-associated and newly described type strains.</title>
        <authorList>
            <person name="Whitman W."/>
        </authorList>
    </citation>
    <scope>NUCLEOTIDE SEQUENCE [LARGE SCALE GENOMIC DNA]</scope>
    <source>
        <strain evidence="3 4">CECT 8960</strain>
    </source>
</reference>
<sequence length="262" mass="28497">MRRLLILLAVLASATFAIATPAAATPARTLTVLSFNIHHAAGEDGVFDLDRLAAEIRRTHADVIGMQEVDRHYGERSGWTDEPEELAARLGMHVVYGANLDLEPPSAGQPRRQYGTAILSRYPILEWRNTLLPKGKPAEEQRGLLEAVVNVRGVHVRVLNTHLQHDSADSRLLQAKVVADAVVASDEPVVLTGDLNAIPTAPEITTLTAHLRDGGNAFTYPAPVPTARIDYVLTNGLPLYSKVLPTEASDHRPVLTALAVWR</sequence>
<organism evidence="3 4">
    <name type="scientific">Actinophytocola algeriensis</name>
    <dbReference type="NCBI Taxonomy" id="1768010"/>
    <lineage>
        <taxon>Bacteria</taxon>
        <taxon>Bacillati</taxon>
        <taxon>Actinomycetota</taxon>
        <taxon>Actinomycetes</taxon>
        <taxon>Pseudonocardiales</taxon>
        <taxon>Pseudonocardiaceae</taxon>
    </lineage>
</organism>
<dbReference type="Pfam" id="PF03372">
    <property type="entry name" value="Exo_endo_phos"/>
    <property type="match status" value="1"/>
</dbReference>
<evidence type="ECO:0000313" key="4">
    <source>
        <dbReference type="Proteomes" id="UP000520767"/>
    </source>
</evidence>
<dbReference type="PANTHER" id="PTHR14859:SF15">
    <property type="entry name" value="ENDONUCLEASE_EXONUCLEASE_PHOSPHATASE DOMAIN-CONTAINING PROTEIN"/>
    <property type="match status" value="1"/>
</dbReference>
<dbReference type="GO" id="GO:0004519">
    <property type="term" value="F:endonuclease activity"/>
    <property type="evidence" value="ECO:0007669"/>
    <property type="project" value="UniProtKB-KW"/>
</dbReference>
<evidence type="ECO:0000256" key="1">
    <source>
        <dbReference type="SAM" id="SignalP"/>
    </source>
</evidence>
<keyword evidence="3" id="KW-0269">Exonuclease</keyword>
<dbReference type="InterPro" id="IPR051916">
    <property type="entry name" value="GPI-anchor_lipid_remodeler"/>
</dbReference>
<keyword evidence="3" id="KW-0255">Endonuclease</keyword>
<dbReference type="AlphaFoldDB" id="A0A7W7VCV1"/>
<dbReference type="GO" id="GO:0016020">
    <property type="term" value="C:membrane"/>
    <property type="evidence" value="ECO:0007669"/>
    <property type="project" value="GOC"/>
</dbReference>
<keyword evidence="1" id="KW-0732">Signal</keyword>
<dbReference type="SUPFAM" id="SSF56219">
    <property type="entry name" value="DNase I-like"/>
    <property type="match status" value="1"/>
</dbReference>
<feature type="domain" description="Endonuclease/exonuclease/phosphatase" evidence="2">
    <location>
        <begin position="33"/>
        <end position="251"/>
    </location>
</feature>
<dbReference type="GO" id="GO:0004527">
    <property type="term" value="F:exonuclease activity"/>
    <property type="evidence" value="ECO:0007669"/>
    <property type="project" value="UniProtKB-KW"/>
</dbReference>
<gene>
    <name evidence="3" type="ORF">FHR82_001723</name>
</gene>
<dbReference type="EMBL" id="JACHJQ010000002">
    <property type="protein sequence ID" value="MBB4905506.1"/>
    <property type="molecule type" value="Genomic_DNA"/>
</dbReference>
<keyword evidence="4" id="KW-1185">Reference proteome</keyword>
<comment type="caution">
    <text evidence="3">The sequence shown here is derived from an EMBL/GenBank/DDBJ whole genome shotgun (WGS) entry which is preliminary data.</text>
</comment>
<dbReference type="PANTHER" id="PTHR14859">
    <property type="entry name" value="CALCOFLUOR WHITE HYPERSENSITIVE PROTEIN PRECURSOR"/>
    <property type="match status" value="1"/>
</dbReference>
<feature type="signal peptide" evidence="1">
    <location>
        <begin position="1"/>
        <end position="19"/>
    </location>
</feature>
<protein>
    <submittedName>
        <fullName evidence="3">Endonuclease/exonuclease/phosphatase family metal-dependent hydrolase</fullName>
    </submittedName>
</protein>
<evidence type="ECO:0000313" key="3">
    <source>
        <dbReference type="EMBL" id="MBB4905506.1"/>
    </source>
</evidence>
<dbReference type="Gene3D" id="3.60.10.10">
    <property type="entry name" value="Endonuclease/exonuclease/phosphatase"/>
    <property type="match status" value="1"/>
</dbReference>
<evidence type="ECO:0000259" key="2">
    <source>
        <dbReference type="Pfam" id="PF03372"/>
    </source>
</evidence>
<keyword evidence="3" id="KW-0540">Nuclease</keyword>
<dbReference type="GO" id="GO:0006506">
    <property type="term" value="P:GPI anchor biosynthetic process"/>
    <property type="evidence" value="ECO:0007669"/>
    <property type="project" value="TreeGrafter"/>
</dbReference>
<keyword evidence="3" id="KW-0378">Hydrolase</keyword>